<keyword evidence="2" id="KW-1133">Transmembrane helix</keyword>
<dbReference type="EMBL" id="CP003235">
    <property type="protein sequence ID" value="AFC32857.1"/>
    <property type="molecule type" value="Genomic_DNA"/>
</dbReference>
<evidence type="ECO:0000313" key="3">
    <source>
        <dbReference type="EMBL" id="AFC32857.1"/>
    </source>
</evidence>
<proteinExistence type="predicted"/>
<evidence type="ECO:0000313" key="4">
    <source>
        <dbReference type="Proteomes" id="UP000007523"/>
    </source>
</evidence>
<accession>H6NRX1</accession>
<keyword evidence="4" id="KW-1185">Reference proteome</keyword>
<keyword evidence="2" id="KW-0472">Membrane</keyword>
<gene>
    <name evidence="3" type="ORF">PM3016_6218</name>
</gene>
<feature type="transmembrane region" description="Helical" evidence="2">
    <location>
        <begin position="12"/>
        <end position="31"/>
    </location>
</feature>
<dbReference type="HOGENOM" id="CLU_2383390_0_0_9"/>
<feature type="region of interest" description="Disordered" evidence="1">
    <location>
        <begin position="71"/>
        <end position="94"/>
    </location>
</feature>
<dbReference type="AlphaFoldDB" id="H6NRX1"/>
<dbReference type="Proteomes" id="UP000007523">
    <property type="component" value="Chromosome"/>
</dbReference>
<evidence type="ECO:0000256" key="2">
    <source>
        <dbReference type="SAM" id="Phobius"/>
    </source>
</evidence>
<sequence length="94" mass="10578">MICSDCSNTEMTVLALFMGLSAAIIVLSYVVKLLGVTTMAFDQNEQERASEWETILCSNDGRLIMELSKDSQAPKHIRDQAERKRKQMVSINSH</sequence>
<feature type="compositionally biased region" description="Basic and acidic residues" evidence="1">
    <location>
        <begin position="71"/>
        <end position="82"/>
    </location>
</feature>
<dbReference type="KEGG" id="pmq:PM3016_6218"/>
<dbReference type="STRING" id="1116391.PM3016_6218"/>
<keyword evidence="2" id="KW-0812">Transmembrane</keyword>
<protein>
    <submittedName>
        <fullName evidence="3">Uncharacterized protein</fullName>
    </submittedName>
</protein>
<organism evidence="3 4">
    <name type="scientific">Paenibacillus mucilaginosus 3016</name>
    <dbReference type="NCBI Taxonomy" id="1116391"/>
    <lineage>
        <taxon>Bacteria</taxon>
        <taxon>Bacillati</taxon>
        <taxon>Bacillota</taxon>
        <taxon>Bacilli</taxon>
        <taxon>Bacillales</taxon>
        <taxon>Paenibacillaceae</taxon>
        <taxon>Paenibacillus</taxon>
    </lineage>
</organism>
<reference evidence="3 4" key="1">
    <citation type="journal article" date="2012" name="J. Bacteriol.">
        <title>Complete Genome Sequence of Paenibacillus mucilaginosus 3016, a Bacterium Functional as Microbial Fertilizer.</title>
        <authorList>
            <person name="Ma M."/>
            <person name="Wang Z."/>
            <person name="Li L."/>
            <person name="Jiang X."/>
            <person name="Guan D."/>
            <person name="Cao F."/>
            <person name="Chen H."/>
            <person name="Wang X."/>
            <person name="Shen D."/>
            <person name="Du B."/>
            <person name="Li J."/>
        </authorList>
    </citation>
    <scope>NUCLEOTIDE SEQUENCE [LARGE SCALE GENOMIC DNA]</scope>
    <source>
        <strain evidence="3 4">3016</strain>
    </source>
</reference>
<evidence type="ECO:0000256" key="1">
    <source>
        <dbReference type="SAM" id="MobiDB-lite"/>
    </source>
</evidence>
<name>H6NRX1_9BACL</name>